<dbReference type="CDD" id="cd02440">
    <property type="entry name" value="AdoMet_MTases"/>
    <property type="match status" value="1"/>
</dbReference>
<comment type="caution">
    <text evidence="3">The sequence shown here is derived from an EMBL/GenBank/DDBJ whole genome shotgun (WGS) entry which is preliminary data.</text>
</comment>
<accession>A0AA43UCP7</accession>
<dbReference type="InterPro" id="IPR013216">
    <property type="entry name" value="Methyltransf_11"/>
</dbReference>
<proteinExistence type="predicted"/>
<dbReference type="PANTHER" id="PTHR43591">
    <property type="entry name" value="METHYLTRANSFERASE"/>
    <property type="match status" value="1"/>
</dbReference>
<sequence>MLFNKVASEYDDWLENPLGKYMFEEEVELMKSLLTIKPGMKVLDVGCGTGNFTIELGEENCQVIGVDTSDGMLKVAREKIQDMPHVEFKQMDVTALDFEDEAFDVVVALTSFEFMQDKHSAFNEMWRVLKNGGQLVIGTISRSGSWGQLYRSSEFEKDPIYSKAEFIDLWELTEFKPEYVRSFGESLFITPETNVEELSDDAESELPVAEQAGFIAAAWLKENFMTCQLSFYALNTEDATAEIEQILEMIEESDLEHDIGTMSTFLRGPSNLVFDLVHEIHQLSQISGFNYAMNVTFSNECGC</sequence>
<dbReference type="SUPFAM" id="SSF89957">
    <property type="entry name" value="MTH1187/YkoF-like"/>
    <property type="match status" value="1"/>
</dbReference>
<dbReference type="GO" id="GO:0008757">
    <property type="term" value="F:S-adenosylmethionine-dependent methyltransferase activity"/>
    <property type="evidence" value="ECO:0007669"/>
    <property type="project" value="InterPro"/>
</dbReference>
<dbReference type="EMBL" id="JAUNQW010000015">
    <property type="protein sequence ID" value="MDO5457549.1"/>
    <property type="molecule type" value="Genomic_DNA"/>
</dbReference>
<feature type="domain" description="Thiamin/hydroxymethyl pyrimidine-binding YkoF putative" evidence="1">
    <location>
        <begin position="226"/>
        <end position="301"/>
    </location>
</feature>
<dbReference type="InterPro" id="IPR029756">
    <property type="entry name" value="MTH1187/YkoF-like"/>
</dbReference>
<dbReference type="SUPFAM" id="SSF53335">
    <property type="entry name" value="S-adenosyl-L-methionine-dependent methyltransferases"/>
    <property type="match status" value="1"/>
</dbReference>
<gene>
    <name evidence="3" type="ORF">Q4F26_04310</name>
</gene>
<evidence type="ECO:0000259" key="1">
    <source>
        <dbReference type="Pfam" id="PF07615"/>
    </source>
</evidence>
<feature type="domain" description="Methyltransferase type 11" evidence="2">
    <location>
        <begin position="43"/>
        <end position="137"/>
    </location>
</feature>
<evidence type="ECO:0000259" key="2">
    <source>
        <dbReference type="Pfam" id="PF08241"/>
    </source>
</evidence>
<organism evidence="3 4">
    <name type="scientific">Atopococcus tabaci</name>
    <dbReference type="NCBI Taxonomy" id="269774"/>
    <lineage>
        <taxon>Bacteria</taxon>
        <taxon>Bacillati</taxon>
        <taxon>Bacillota</taxon>
        <taxon>Bacilli</taxon>
        <taxon>Lactobacillales</taxon>
        <taxon>Carnobacteriaceae</taxon>
        <taxon>Atopococcus</taxon>
    </lineage>
</organism>
<dbReference type="AlphaFoldDB" id="A0AA43UCP7"/>
<evidence type="ECO:0000313" key="4">
    <source>
        <dbReference type="Proteomes" id="UP001171751"/>
    </source>
</evidence>
<evidence type="ECO:0000313" key="3">
    <source>
        <dbReference type="EMBL" id="MDO5457549.1"/>
    </source>
</evidence>
<dbReference type="Gene3D" id="3.40.50.150">
    <property type="entry name" value="Vaccinia Virus protein VP39"/>
    <property type="match status" value="1"/>
</dbReference>
<reference evidence="3" key="1">
    <citation type="submission" date="2023-07" db="EMBL/GenBank/DDBJ databases">
        <title>Between Cages and Wild: Unraveling the Impact of Captivity on Animal Microbiomes and Antimicrobial Resistance.</title>
        <authorList>
            <person name="Schmartz G.P."/>
            <person name="Rehner J."/>
            <person name="Schuff M.J."/>
            <person name="Becker S.L."/>
            <person name="Kravczyk M."/>
            <person name="Gurevich A."/>
            <person name="Francke R."/>
            <person name="Mueller R."/>
            <person name="Keller V."/>
            <person name="Keller A."/>
        </authorList>
    </citation>
    <scope>NUCLEOTIDE SEQUENCE</scope>
    <source>
        <strain evidence="3">S39M_St_73</strain>
    </source>
</reference>
<name>A0AA43UCP7_9LACT</name>
<dbReference type="InterPro" id="IPR011522">
    <property type="entry name" value="Thiamin/HMP-bd_put_YkoF"/>
</dbReference>
<dbReference type="InterPro" id="IPR029063">
    <property type="entry name" value="SAM-dependent_MTases_sf"/>
</dbReference>
<keyword evidence="4" id="KW-1185">Reference proteome</keyword>
<protein>
    <submittedName>
        <fullName evidence="3">YkoF family thiamine/hydroxymethylpyrimidine-binding protein</fullName>
    </submittedName>
</protein>
<dbReference type="Gene3D" id="3.30.70.930">
    <property type="match status" value="1"/>
</dbReference>
<dbReference type="Proteomes" id="UP001171751">
    <property type="component" value="Unassembled WGS sequence"/>
</dbReference>
<dbReference type="Pfam" id="PF08241">
    <property type="entry name" value="Methyltransf_11"/>
    <property type="match status" value="1"/>
</dbReference>
<dbReference type="Pfam" id="PF07615">
    <property type="entry name" value="Ykof"/>
    <property type="match status" value="1"/>
</dbReference>